<dbReference type="KEGG" id="olu:OSTLU_3430"/>
<evidence type="ECO:0000256" key="7">
    <source>
        <dbReference type="ARBA" id="ARBA00023136"/>
    </source>
</evidence>
<dbReference type="InterPro" id="IPR036400">
    <property type="entry name" value="Cyt_B5-like_heme/steroid_sf"/>
</dbReference>
<proteinExistence type="inferred from homology"/>
<keyword evidence="11" id="KW-1185">Reference proteome</keyword>
<keyword evidence="7 8" id="KW-0472">Membrane</keyword>
<dbReference type="PIRSF" id="PIRSF015921">
    <property type="entry name" value="FA_sphinglp_des"/>
    <property type="match status" value="1"/>
</dbReference>
<feature type="non-terminal residue" evidence="10">
    <location>
        <position position="400"/>
    </location>
</feature>
<protein>
    <recommendedName>
        <fullName evidence="9">Cytochrome b5 heme-binding domain-containing protein</fullName>
    </recommendedName>
</protein>
<dbReference type="InterPro" id="IPR001199">
    <property type="entry name" value="Cyt_B5-like_heme/steroid-bd"/>
</dbReference>
<keyword evidence="3 8" id="KW-0812">Transmembrane</keyword>
<dbReference type="InterPro" id="IPR005804">
    <property type="entry name" value="FA_desaturase_dom"/>
</dbReference>
<evidence type="ECO:0000256" key="8">
    <source>
        <dbReference type="SAM" id="Phobius"/>
    </source>
</evidence>
<keyword evidence="4 8" id="KW-1133">Transmembrane helix</keyword>
<gene>
    <name evidence="10" type="ORF">OSTLU_3430</name>
</gene>
<dbReference type="OMA" id="YLNCQVI"/>
<evidence type="ECO:0000259" key="9">
    <source>
        <dbReference type="PROSITE" id="PS50255"/>
    </source>
</evidence>
<feature type="transmembrane region" description="Helical" evidence="8">
    <location>
        <begin position="281"/>
        <end position="300"/>
    </location>
</feature>
<dbReference type="PANTHER" id="PTHR19353:SF88">
    <property type="entry name" value="DELTA(5) FATTY ACID DESATURASE FAT-4"/>
    <property type="match status" value="1"/>
</dbReference>
<keyword evidence="6" id="KW-0443">Lipid metabolism</keyword>
<dbReference type="GO" id="GO:0016717">
    <property type="term" value="F:oxidoreductase activity, acting on paired donors, with oxidation of a pair of donors resulting in the reduction of molecular oxygen to two molecules of water"/>
    <property type="evidence" value="ECO:0007669"/>
    <property type="project" value="TreeGrafter"/>
</dbReference>
<dbReference type="PROSITE" id="PS50255">
    <property type="entry name" value="CYTOCHROME_B5_2"/>
    <property type="match status" value="1"/>
</dbReference>
<comment type="similarity">
    <text evidence="2">Belongs to the fatty acid desaturase type 1 family.</text>
</comment>
<dbReference type="RefSeq" id="XP_001421073.1">
    <property type="nucleotide sequence ID" value="XM_001421036.1"/>
</dbReference>
<dbReference type="SUPFAM" id="SSF55856">
    <property type="entry name" value="Cytochrome b5-like heme/steroid binding domain"/>
    <property type="match status" value="1"/>
</dbReference>
<dbReference type="Pfam" id="PF00487">
    <property type="entry name" value="FA_desaturase"/>
    <property type="match status" value="1"/>
</dbReference>
<dbReference type="HOGENOM" id="CLU_600437_0_0_1"/>
<dbReference type="eggNOG" id="KOG4232">
    <property type="taxonomic scope" value="Eukaryota"/>
</dbReference>
<feature type="non-terminal residue" evidence="10">
    <location>
        <position position="1"/>
    </location>
</feature>
<organism evidence="10 11">
    <name type="scientific">Ostreococcus lucimarinus (strain CCE9901)</name>
    <dbReference type="NCBI Taxonomy" id="436017"/>
    <lineage>
        <taxon>Eukaryota</taxon>
        <taxon>Viridiplantae</taxon>
        <taxon>Chlorophyta</taxon>
        <taxon>Mamiellophyceae</taxon>
        <taxon>Mamiellales</taxon>
        <taxon>Bathycoccaceae</taxon>
        <taxon>Ostreococcus</taxon>
    </lineage>
</organism>
<keyword evidence="5" id="KW-0560">Oxidoreductase</keyword>
<name>A4S6D3_OSTLU</name>
<evidence type="ECO:0000256" key="1">
    <source>
        <dbReference type="ARBA" id="ARBA00004141"/>
    </source>
</evidence>
<dbReference type="GeneID" id="5005031"/>
<comment type="subcellular location">
    <subcellularLocation>
        <location evidence="1">Membrane</location>
        <topology evidence="1">Multi-pass membrane protein</topology>
    </subcellularLocation>
</comment>
<dbReference type="Gramene" id="ABO99366">
    <property type="protein sequence ID" value="ABO99366"/>
    <property type="gene ID" value="OSTLU_3430"/>
</dbReference>
<reference evidence="10 11" key="1">
    <citation type="journal article" date="2007" name="Proc. Natl. Acad. Sci. U.S.A.">
        <title>The tiny eukaryote Ostreococcus provides genomic insights into the paradox of plankton speciation.</title>
        <authorList>
            <person name="Palenik B."/>
            <person name="Grimwood J."/>
            <person name="Aerts A."/>
            <person name="Rouze P."/>
            <person name="Salamov A."/>
            <person name="Putnam N."/>
            <person name="Dupont C."/>
            <person name="Jorgensen R."/>
            <person name="Derelle E."/>
            <person name="Rombauts S."/>
            <person name="Zhou K."/>
            <person name="Otillar R."/>
            <person name="Merchant S.S."/>
            <person name="Podell S."/>
            <person name="Gaasterland T."/>
            <person name="Napoli C."/>
            <person name="Gendler K."/>
            <person name="Manuell A."/>
            <person name="Tai V."/>
            <person name="Vallon O."/>
            <person name="Piganeau G."/>
            <person name="Jancek S."/>
            <person name="Heijde M."/>
            <person name="Jabbari K."/>
            <person name="Bowler C."/>
            <person name="Lohr M."/>
            <person name="Robbens S."/>
            <person name="Werner G."/>
            <person name="Dubchak I."/>
            <person name="Pazour G.J."/>
            <person name="Ren Q."/>
            <person name="Paulsen I."/>
            <person name="Delwiche C."/>
            <person name="Schmutz J."/>
            <person name="Rokhsar D."/>
            <person name="Van de Peer Y."/>
            <person name="Moreau H."/>
            <person name="Grigoriev I.V."/>
        </authorList>
    </citation>
    <scope>NUCLEOTIDE SEQUENCE [LARGE SCALE GENOMIC DNA]</scope>
    <source>
        <strain evidence="10 11">CCE9901</strain>
    </source>
</reference>
<feature type="domain" description="Cytochrome b5 heme-binding" evidence="9">
    <location>
        <begin position="1"/>
        <end position="54"/>
    </location>
</feature>
<sequence length="400" mass="45929">ERRYVTIEGVEYDVTDFKHPGGSVIYYMLSNTGADATEAFKEFHYRSKKARKALAALPHKPVDAATREPIEDEAMLKDFAQWRKELEREGFFKPSPAHVAYRFAELAAMFALGTALMHARWHVASVIVYSCFFGARCGWVQHEGGHNSLTGNIWWDKRIQAFAAGFGLASSGDMWNNMHNKHHATPQKVRHDMDLDTTPTVAFFNSAVEENRPRGFSKLWLRLQAWTFVPVTSGMVLFFWMFVLHPRNALRRKSFEEAAWMFSAHVIRTAVIKAVTGYSWIASYGLFAATMWASGCYLFAHFSTSHTHLDVVPSDKHLSWVRYAVDHTIDINPNNSVVNWLMGYLNCQVIHHLFPDMPQFRQPEVSRRFVPFAKKWNLNYKVLTYYGAWKATFGNLNDVG</sequence>
<evidence type="ECO:0000313" key="11">
    <source>
        <dbReference type="Proteomes" id="UP000001568"/>
    </source>
</evidence>
<evidence type="ECO:0000256" key="3">
    <source>
        <dbReference type="ARBA" id="ARBA00022692"/>
    </source>
</evidence>
<dbReference type="InterPro" id="IPR012171">
    <property type="entry name" value="Fatty_acid_desaturase"/>
</dbReference>
<dbReference type="GO" id="GO:0006629">
    <property type="term" value="P:lipid metabolic process"/>
    <property type="evidence" value="ECO:0007669"/>
    <property type="project" value="UniProtKB-KW"/>
</dbReference>
<dbReference type="Gene3D" id="3.10.120.10">
    <property type="entry name" value="Cytochrome b5-like heme/steroid binding domain"/>
    <property type="match status" value="1"/>
</dbReference>
<accession>A4S6D3</accession>
<dbReference type="AlphaFoldDB" id="A4S6D3"/>
<evidence type="ECO:0000256" key="2">
    <source>
        <dbReference type="ARBA" id="ARBA00009295"/>
    </source>
</evidence>
<evidence type="ECO:0000256" key="4">
    <source>
        <dbReference type="ARBA" id="ARBA00022989"/>
    </source>
</evidence>
<dbReference type="Proteomes" id="UP000001568">
    <property type="component" value="Chromosome 13"/>
</dbReference>
<dbReference type="CDD" id="cd03506">
    <property type="entry name" value="Delta6-FADS-like"/>
    <property type="match status" value="1"/>
</dbReference>
<feature type="transmembrane region" description="Helical" evidence="8">
    <location>
        <begin position="225"/>
        <end position="246"/>
    </location>
</feature>
<dbReference type="STRING" id="436017.A4S6D3"/>
<evidence type="ECO:0000256" key="5">
    <source>
        <dbReference type="ARBA" id="ARBA00023002"/>
    </source>
</evidence>
<evidence type="ECO:0000256" key="6">
    <source>
        <dbReference type="ARBA" id="ARBA00023098"/>
    </source>
</evidence>
<dbReference type="EMBL" id="CP000593">
    <property type="protein sequence ID" value="ABO99366.1"/>
    <property type="molecule type" value="Genomic_DNA"/>
</dbReference>
<dbReference type="OrthoDB" id="260091at2759"/>
<dbReference type="PANTHER" id="PTHR19353">
    <property type="entry name" value="FATTY ACID DESATURASE 2"/>
    <property type="match status" value="1"/>
</dbReference>
<dbReference type="GO" id="GO:0016020">
    <property type="term" value="C:membrane"/>
    <property type="evidence" value="ECO:0007669"/>
    <property type="project" value="UniProtKB-SubCell"/>
</dbReference>
<evidence type="ECO:0000313" key="10">
    <source>
        <dbReference type="EMBL" id="ABO99366.1"/>
    </source>
</evidence>
<dbReference type="Pfam" id="PF00173">
    <property type="entry name" value="Cyt-b5"/>
    <property type="match status" value="1"/>
</dbReference>